<dbReference type="Pfam" id="PF04238">
    <property type="entry name" value="DUF420"/>
    <property type="match status" value="1"/>
</dbReference>
<evidence type="ECO:0000313" key="3">
    <source>
        <dbReference type="Proteomes" id="UP000262583"/>
    </source>
</evidence>
<gene>
    <name evidence="2" type="ORF">BRCON_2563</name>
</gene>
<evidence type="ECO:0000313" key="2">
    <source>
        <dbReference type="EMBL" id="AXA37305.1"/>
    </source>
</evidence>
<dbReference type="InterPro" id="IPR007352">
    <property type="entry name" value="DUF420"/>
</dbReference>
<name>A0A2Z4YA91_SUMC1</name>
<dbReference type="PANTHER" id="PTHR37692:SF1">
    <property type="entry name" value="DUF420 DOMAIN-CONTAINING PROTEIN"/>
    <property type="match status" value="1"/>
</dbReference>
<dbReference type="KEGG" id="schv:BRCON_2563"/>
<dbReference type="PANTHER" id="PTHR37692">
    <property type="entry name" value="HYPOTHETICAL MEMBRANE SPANNING PROTEIN"/>
    <property type="match status" value="1"/>
</dbReference>
<dbReference type="AlphaFoldDB" id="A0A2Z4YA91"/>
<keyword evidence="1" id="KW-0472">Membrane</keyword>
<keyword evidence="1" id="KW-1133">Transmembrane helix</keyword>
<reference evidence="2 3" key="1">
    <citation type="submission" date="2018-05" db="EMBL/GenBank/DDBJ databases">
        <title>A metagenomic window into the 2 km-deep terrestrial subsurface aquifer revealed taxonomically and functionally diverse microbial community comprising novel uncultured bacterial lineages.</title>
        <authorList>
            <person name="Kadnikov V.V."/>
            <person name="Mardanov A.V."/>
            <person name="Beletsky A.V."/>
            <person name="Banks D."/>
            <person name="Pimenov N.V."/>
            <person name="Frank Y.A."/>
            <person name="Karnachuk O.V."/>
            <person name="Ravin N.V."/>
        </authorList>
    </citation>
    <scope>NUCLEOTIDE SEQUENCE [LARGE SCALE GENOMIC DNA]</scope>
    <source>
        <strain evidence="2">BY</strain>
    </source>
</reference>
<dbReference type="EMBL" id="CP030759">
    <property type="protein sequence ID" value="AXA37305.1"/>
    <property type="molecule type" value="Genomic_DNA"/>
</dbReference>
<accession>A0A2Z4YA91</accession>
<evidence type="ECO:0008006" key="4">
    <source>
        <dbReference type="Google" id="ProtNLM"/>
    </source>
</evidence>
<proteinExistence type="predicted"/>
<evidence type="ECO:0000256" key="1">
    <source>
        <dbReference type="SAM" id="Phobius"/>
    </source>
</evidence>
<keyword evidence="1" id="KW-0812">Transmembrane</keyword>
<dbReference type="Proteomes" id="UP000262583">
    <property type="component" value="Chromosome"/>
</dbReference>
<sequence length="56" mass="6458">MAVVPLVLGTVVLAIRQRFDRHKRLARITLPIWLYVSVTGVIIYWMLYHLAPALRG</sequence>
<protein>
    <recommendedName>
        <fullName evidence="4">DUF420 domain-containing protein</fullName>
    </recommendedName>
</protein>
<organism evidence="2 3">
    <name type="scientific">Sumerlaea chitinivorans</name>
    <dbReference type="NCBI Taxonomy" id="2250252"/>
    <lineage>
        <taxon>Bacteria</taxon>
        <taxon>Candidatus Sumerlaeota</taxon>
        <taxon>Candidatus Sumerlaeia</taxon>
        <taxon>Candidatus Sumerlaeales</taxon>
        <taxon>Candidatus Sumerlaeaceae</taxon>
        <taxon>Candidatus Sumerlaea</taxon>
    </lineage>
</organism>
<feature type="transmembrane region" description="Helical" evidence="1">
    <location>
        <begin position="30"/>
        <end position="51"/>
    </location>
</feature>